<keyword evidence="2" id="KW-0547">Nucleotide-binding</keyword>
<accession>A0A645ILU7</accession>
<organism evidence="8">
    <name type="scientific">bioreactor metagenome</name>
    <dbReference type="NCBI Taxonomy" id="1076179"/>
    <lineage>
        <taxon>unclassified sequences</taxon>
        <taxon>metagenomes</taxon>
        <taxon>ecological metagenomes</taxon>
    </lineage>
</organism>
<evidence type="ECO:0000313" key="8">
    <source>
        <dbReference type="EMBL" id="MPN51439.1"/>
    </source>
</evidence>
<comment type="caution">
    <text evidence="8">The sequence shown here is derived from an EMBL/GenBank/DDBJ whole genome shotgun (WGS) entry which is preliminary data.</text>
</comment>
<keyword evidence="6" id="KW-0804">Transcription</keyword>
<dbReference type="PANTHER" id="PTHR30455:SF2">
    <property type="entry name" value="TRANSCRIPTIONAL REPRESSOR NRDR"/>
    <property type="match status" value="1"/>
</dbReference>
<dbReference type="PANTHER" id="PTHR30455">
    <property type="entry name" value="TRANSCRIPTIONAL REPRESSOR NRDR"/>
    <property type="match status" value="1"/>
</dbReference>
<keyword evidence="1" id="KW-0678">Repressor</keyword>
<evidence type="ECO:0000256" key="1">
    <source>
        <dbReference type="ARBA" id="ARBA00022491"/>
    </source>
</evidence>
<dbReference type="GO" id="GO:0045892">
    <property type="term" value="P:negative regulation of DNA-templated transcription"/>
    <property type="evidence" value="ECO:0007669"/>
    <property type="project" value="InterPro"/>
</dbReference>
<name>A0A645ILU7_9ZZZZ</name>
<evidence type="ECO:0000256" key="5">
    <source>
        <dbReference type="ARBA" id="ARBA00023125"/>
    </source>
</evidence>
<reference evidence="8" key="1">
    <citation type="submission" date="2019-08" db="EMBL/GenBank/DDBJ databases">
        <authorList>
            <person name="Kucharzyk K."/>
            <person name="Murdoch R.W."/>
            <person name="Higgins S."/>
            <person name="Loffler F."/>
        </authorList>
    </citation>
    <scope>NUCLEOTIDE SEQUENCE</scope>
</reference>
<dbReference type="Pfam" id="PF03477">
    <property type="entry name" value="ATP-cone"/>
    <property type="match status" value="1"/>
</dbReference>
<evidence type="ECO:0000256" key="3">
    <source>
        <dbReference type="ARBA" id="ARBA00022840"/>
    </source>
</evidence>
<dbReference type="EMBL" id="VSSQ01116566">
    <property type="protein sequence ID" value="MPN51439.1"/>
    <property type="molecule type" value="Genomic_DNA"/>
</dbReference>
<protein>
    <submittedName>
        <fullName evidence="8">Transcriptional repressor NrdR</fullName>
    </submittedName>
</protein>
<evidence type="ECO:0000259" key="7">
    <source>
        <dbReference type="PROSITE" id="PS51161"/>
    </source>
</evidence>
<dbReference type="GO" id="GO:0008270">
    <property type="term" value="F:zinc ion binding"/>
    <property type="evidence" value="ECO:0007669"/>
    <property type="project" value="InterPro"/>
</dbReference>
<keyword evidence="5" id="KW-0238">DNA-binding</keyword>
<dbReference type="GO" id="GO:0005524">
    <property type="term" value="F:ATP binding"/>
    <property type="evidence" value="ECO:0007669"/>
    <property type="project" value="UniProtKB-KW"/>
</dbReference>
<dbReference type="AlphaFoldDB" id="A0A645ILU7"/>
<keyword evidence="3" id="KW-0067">ATP-binding</keyword>
<feature type="domain" description="ATP-cone" evidence="7">
    <location>
        <begin position="55"/>
        <end position="145"/>
    </location>
</feature>
<keyword evidence="4" id="KW-0805">Transcription regulation</keyword>
<dbReference type="InterPro" id="IPR005144">
    <property type="entry name" value="ATP-cone_dom"/>
</dbReference>
<dbReference type="NCBIfam" id="TIGR00244">
    <property type="entry name" value="transcriptional regulator NrdR"/>
    <property type="match status" value="1"/>
</dbReference>
<evidence type="ECO:0000256" key="2">
    <source>
        <dbReference type="ARBA" id="ARBA00022741"/>
    </source>
</evidence>
<gene>
    <name evidence="8" type="primary">nrdR_35</name>
    <name evidence="8" type="ORF">SDC9_199085</name>
</gene>
<evidence type="ECO:0000256" key="6">
    <source>
        <dbReference type="ARBA" id="ARBA00023163"/>
    </source>
</evidence>
<evidence type="ECO:0000256" key="4">
    <source>
        <dbReference type="ARBA" id="ARBA00023015"/>
    </source>
</evidence>
<dbReference type="InterPro" id="IPR003796">
    <property type="entry name" value="RNR_NrdR-like"/>
</dbReference>
<sequence length="159" mass="18461">MWGGAIVRCPFCGNEDTKVLESRPVEEGTAIRRRRGCDRCSQRFTTFEKYEDKPLIVVKKDGRRVEFSRPKIVAGISRACEKRPISTEQIEELAYSIEKTLRNSHEREVQSTEIGEAVMKALLELDEVAYIRFASVYREFNDIQRFLQELNELGKKRGQ</sequence>
<dbReference type="InterPro" id="IPR055173">
    <property type="entry name" value="NrdR-like_N"/>
</dbReference>
<dbReference type="GO" id="GO:0003677">
    <property type="term" value="F:DNA binding"/>
    <property type="evidence" value="ECO:0007669"/>
    <property type="project" value="UniProtKB-KW"/>
</dbReference>
<dbReference type="HAMAP" id="MF_00440">
    <property type="entry name" value="NrdR"/>
    <property type="match status" value="1"/>
</dbReference>
<dbReference type="Pfam" id="PF22811">
    <property type="entry name" value="Zn_ribbon_NrdR"/>
    <property type="match status" value="1"/>
</dbReference>
<proteinExistence type="inferred from homology"/>
<dbReference type="PROSITE" id="PS51161">
    <property type="entry name" value="ATP_CONE"/>
    <property type="match status" value="1"/>
</dbReference>